<feature type="transmembrane region" description="Helical" evidence="1">
    <location>
        <begin position="37"/>
        <end position="60"/>
    </location>
</feature>
<evidence type="ECO:0000256" key="1">
    <source>
        <dbReference type="SAM" id="Phobius"/>
    </source>
</evidence>
<evidence type="ECO:0008006" key="4">
    <source>
        <dbReference type="Google" id="ProtNLM"/>
    </source>
</evidence>
<keyword evidence="1" id="KW-0812">Transmembrane</keyword>
<evidence type="ECO:0000313" key="2">
    <source>
        <dbReference type="EMBL" id="MEW9502444.1"/>
    </source>
</evidence>
<dbReference type="RefSeq" id="WP_367779935.1">
    <property type="nucleotide sequence ID" value="NZ_JBFMIA010000010.1"/>
</dbReference>
<evidence type="ECO:0000313" key="3">
    <source>
        <dbReference type="Proteomes" id="UP001556040"/>
    </source>
</evidence>
<dbReference type="EMBL" id="JBFMIA010000010">
    <property type="protein sequence ID" value="MEW9502444.1"/>
    <property type="molecule type" value="Genomic_DNA"/>
</dbReference>
<proteinExistence type="predicted"/>
<dbReference type="Proteomes" id="UP001556040">
    <property type="component" value="Unassembled WGS sequence"/>
</dbReference>
<protein>
    <recommendedName>
        <fullName evidence="4">SdpI family protein</fullName>
    </recommendedName>
</protein>
<keyword evidence="1" id="KW-1133">Transmembrane helix</keyword>
<feature type="transmembrane region" description="Helical" evidence="1">
    <location>
        <begin position="102"/>
        <end position="125"/>
    </location>
</feature>
<keyword evidence="3" id="KW-1185">Reference proteome</keyword>
<accession>A0ABV3Q698</accession>
<keyword evidence="1" id="KW-0472">Membrane</keyword>
<gene>
    <name evidence="2" type="ORF">AB1471_11635</name>
</gene>
<feature type="transmembrane region" description="Helical" evidence="1">
    <location>
        <begin position="146"/>
        <end position="168"/>
    </location>
</feature>
<sequence>MKKGLIVLLTIAAFALSTYFFIIGVSFKESTYGPSTVLLWVLPFTMILVNSNLFLLPYVFKGQNNFTRYQKGFDNIFVALSIILLSLHAGVLMAASGNNVNLLVFVPFSVGIVLITTANTLPRFLIEIDSSSTRFSQATNHSWNRIVRPCSYPLMIGGFSMLLCMFIPEAFIITSFFVVLILTLTITGIRSYKALTMSTN</sequence>
<feature type="transmembrane region" description="Helical" evidence="1">
    <location>
        <begin position="5"/>
        <end position="25"/>
    </location>
</feature>
<feature type="transmembrane region" description="Helical" evidence="1">
    <location>
        <begin position="174"/>
        <end position="192"/>
    </location>
</feature>
<feature type="transmembrane region" description="Helical" evidence="1">
    <location>
        <begin position="72"/>
        <end position="96"/>
    </location>
</feature>
<name>A0ABV3Q698_9BACL</name>
<reference evidence="2 3" key="1">
    <citation type="journal article" date="1979" name="Int. J. Syst. Evol. Microbiol.">
        <title>Bacillus globisporus subsp. marinus subsp. nov.</title>
        <authorList>
            <person name="Liu H."/>
        </authorList>
    </citation>
    <scope>NUCLEOTIDE SEQUENCE [LARGE SCALE GENOMIC DNA]</scope>
    <source>
        <strain evidence="2 3">DSM 1297</strain>
    </source>
</reference>
<comment type="caution">
    <text evidence="2">The sequence shown here is derived from an EMBL/GenBank/DDBJ whole genome shotgun (WGS) entry which is preliminary data.</text>
</comment>
<organism evidence="2 3">
    <name type="scientific">Jeotgalibacillus marinus</name>
    <dbReference type="NCBI Taxonomy" id="86667"/>
    <lineage>
        <taxon>Bacteria</taxon>
        <taxon>Bacillati</taxon>
        <taxon>Bacillota</taxon>
        <taxon>Bacilli</taxon>
        <taxon>Bacillales</taxon>
        <taxon>Caryophanaceae</taxon>
        <taxon>Jeotgalibacillus</taxon>
    </lineage>
</organism>